<reference evidence="1 2" key="1">
    <citation type="submission" date="2019-06" db="EMBL/GenBank/DDBJ databases">
        <title>Aeromicrobium sp. nov., isolated from a maize field.</title>
        <authorList>
            <person name="Lin S.-Y."/>
            <person name="Tsai C.-F."/>
            <person name="Young C.-C."/>
        </authorList>
    </citation>
    <scope>NUCLEOTIDE SEQUENCE [LARGE SCALE GENOMIC DNA]</scope>
    <source>
        <strain evidence="1 2">CC-CFT486</strain>
    </source>
</reference>
<gene>
    <name evidence="1" type="ORF">FHP06_09030</name>
</gene>
<keyword evidence="2" id="KW-1185">Reference proteome</keyword>
<comment type="caution">
    <text evidence="1">The sequence shown here is derived from an EMBL/GenBank/DDBJ whole genome shotgun (WGS) entry which is preliminary data.</text>
</comment>
<dbReference type="Proteomes" id="UP000321571">
    <property type="component" value="Unassembled WGS sequence"/>
</dbReference>
<proteinExistence type="predicted"/>
<protein>
    <submittedName>
        <fullName evidence="1">Uncharacterized protein</fullName>
    </submittedName>
</protein>
<evidence type="ECO:0000313" key="2">
    <source>
        <dbReference type="Proteomes" id="UP000321571"/>
    </source>
</evidence>
<dbReference type="InterPro" id="IPR029278">
    <property type="entry name" value="Imm26"/>
</dbReference>
<organism evidence="1 2">
    <name type="scientific">Aeromicrobium terrae</name>
    <dbReference type="NCBI Taxonomy" id="2498846"/>
    <lineage>
        <taxon>Bacteria</taxon>
        <taxon>Bacillati</taxon>
        <taxon>Actinomycetota</taxon>
        <taxon>Actinomycetes</taxon>
        <taxon>Propionibacteriales</taxon>
        <taxon>Nocardioidaceae</taxon>
        <taxon>Aeromicrobium</taxon>
    </lineage>
</organism>
<sequence length="154" mass="17234">MVATRAYQEGDWFAVPLQWNGFGLGLVARANRSGVLLGYFFGPRRDVVAELSDVQLLTSKDAILVGKFGHLGLKGGEWPIVGRIAGWDRRDWPMPEFVRYEELTGRSFKVVYDDGNPNKRLREEEIQPGVAEQRPKDGLMGAGFVEIILTKLLA</sequence>
<accession>A0A5C8NJY2</accession>
<dbReference type="OrthoDB" id="8780040at2"/>
<dbReference type="EMBL" id="VDUX01000003">
    <property type="protein sequence ID" value="TXL61552.1"/>
    <property type="molecule type" value="Genomic_DNA"/>
</dbReference>
<evidence type="ECO:0000313" key="1">
    <source>
        <dbReference type="EMBL" id="TXL61552.1"/>
    </source>
</evidence>
<dbReference type="AlphaFoldDB" id="A0A5C8NJY2"/>
<dbReference type="Pfam" id="PF15428">
    <property type="entry name" value="Imm26"/>
    <property type="match status" value="1"/>
</dbReference>
<name>A0A5C8NJY2_9ACTN</name>